<keyword evidence="3" id="KW-1185">Reference proteome</keyword>
<organism evidence="2 3">
    <name type="scientific">Paraconiothyrium brasiliense</name>
    <dbReference type="NCBI Taxonomy" id="300254"/>
    <lineage>
        <taxon>Eukaryota</taxon>
        <taxon>Fungi</taxon>
        <taxon>Dikarya</taxon>
        <taxon>Ascomycota</taxon>
        <taxon>Pezizomycotina</taxon>
        <taxon>Dothideomycetes</taxon>
        <taxon>Pleosporomycetidae</taxon>
        <taxon>Pleosporales</taxon>
        <taxon>Massarineae</taxon>
        <taxon>Didymosphaeriaceae</taxon>
        <taxon>Paraconiothyrium</taxon>
    </lineage>
</organism>
<feature type="compositionally biased region" description="Polar residues" evidence="1">
    <location>
        <begin position="1"/>
        <end position="10"/>
    </location>
</feature>
<comment type="caution">
    <text evidence="2">The sequence shown here is derived from an EMBL/GenBank/DDBJ whole genome shotgun (WGS) entry which is preliminary data.</text>
</comment>
<proteinExistence type="predicted"/>
<gene>
    <name evidence="2" type="ORF">SLS60_009564</name>
</gene>
<dbReference type="Proteomes" id="UP001521785">
    <property type="component" value="Unassembled WGS sequence"/>
</dbReference>
<feature type="region of interest" description="Disordered" evidence="1">
    <location>
        <begin position="1"/>
        <end position="78"/>
    </location>
</feature>
<name>A0ABR3QVF2_9PLEO</name>
<evidence type="ECO:0000256" key="1">
    <source>
        <dbReference type="SAM" id="MobiDB-lite"/>
    </source>
</evidence>
<protein>
    <submittedName>
        <fullName evidence="2">Uncharacterized protein</fullName>
    </submittedName>
</protein>
<reference evidence="2 3" key="1">
    <citation type="submission" date="2024-02" db="EMBL/GenBank/DDBJ databases">
        <title>De novo assembly and annotation of 12 fungi associated with fruit tree decline syndrome in Ontario, Canada.</title>
        <authorList>
            <person name="Sulman M."/>
            <person name="Ellouze W."/>
            <person name="Ilyukhin E."/>
        </authorList>
    </citation>
    <scope>NUCLEOTIDE SEQUENCE [LARGE SCALE GENOMIC DNA]</scope>
    <source>
        <strain evidence="2 3">M42-189</strain>
    </source>
</reference>
<sequence length="196" mass="21695">MSSKRSSPSGTPAPEENPFAQGAASIDGFSRAPLDGTFYPSSWRAKPVDQPDPAASRPRASGNPFADTTTPSDGFGVTLSPYEATQQFRTGSTRVEALIRPFFHHSNIPPGVEQANGSLLITRDWAVRMLGADQFQRAQNGQQVLKLGSELKNREYRFRLPDKVIDWLEDVDGEDELLVPAAVVRQYWTRPRYTDA</sequence>
<dbReference type="EMBL" id="JAKJXO020000015">
    <property type="protein sequence ID" value="KAL1595874.1"/>
    <property type="molecule type" value="Genomic_DNA"/>
</dbReference>
<accession>A0ABR3QVF2</accession>
<evidence type="ECO:0000313" key="3">
    <source>
        <dbReference type="Proteomes" id="UP001521785"/>
    </source>
</evidence>
<evidence type="ECO:0000313" key="2">
    <source>
        <dbReference type="EMBL" id="KAL1595874.1"/>
    </source>
</evidence>